<keyword evidence="1" id="KW-0677">Repeat</keyword>
<evidence type="ECO:0000256" key="1">
    <source>
        <dbReference type="ARBA" id="ARBA00022737"/>
    </source>
</evidence>
<organism evidence="2 3">
    <name type="scientific">Streptomyces aidingensis</name>
    <dbReference type="NCBI Taxonomy" id="910347"/>
    <lineage>
        <taxon>Bacteria</taxon>
        <taxon>Bacillati</taxon>
        <taxon>Actinomycetota</taxon>
        <taxon>Actinomycetes</taxon>
        <taxon>Kitasatosporales</taxon>
        <taxon>Streptomycetaceae</taxon>
        <taxon>Streptomyces</taxon>
    </lineage>
</organism>
<dbReference type="STRING" id="910347.SAMN05421773_11925"/>
<keyword evidence="3" id="KW-1185">Reference proteome</keyword>
<name>A0A1I1TB98_9ACTN</name>
<dbReference type="SUPFAM" id="SSF141571">
    <property type="entry name" value="Pentapeptide repeat-like"/>
    <property type="match status" value="1"/>
</dbReference>
<reference evidence="2 3" key="1">
    <citation type="submission" date="2016-10" db="EMBL/GenBank/DDBJ databases">
        <authorList>
            <person name="de Groot N.N."/>
        </authorList>
    </citation>
    <scope>NUCLEOTIDE SEQUENCE [LARGE SCALE GENOMIC DNA]</scope>
    <source>
        <strain evidence="2 3">CGMCC 4.5739</strain>
    </source>
</reference>
<dbReference type="Gene3D" id="2.160.20.80">
    <property type="entry name" value="E3 ubiquitin-protein ligase SopA"/>
    <property type="match status" value="1"/>
</dbReference>
<dbReference type="EMBL" id="FOLM01000019">
    <property type="protein sequence ID" value="SFD55845.1"/>
    <property type="molecule type" value="Genomic_DNA"/>
</dbReference>
<evidence type="ECO:0000313" key="3">
    <source>
        <dbReference type="Proteomes" id="UP000199207"/>
    </source>
</evidence>
<dbReference type="AlphaFoldDB" id="A0A1I1TB98"/>
<dbReference type="InterPro" id="IPR001646">
    <property type="entry name" value="5peptide_repeat"/>
</dbReference>
<accession>A0A1I1TB98</accession>
<dbReference type="RefSeq" id="WP_093841135.1">
    <property type="nucleotide sequence ID" value="NZ_FOLM01000019.1"/>
</dbReference>
<dbReference type="PANTHER" id="PTHR47485:SF1">
    <property type="entry name" value="THYLAKOID LUMENAL 17.4 KDA PROTEIN, CHLOROPLASTIC"/>
    <property type="match status" value="1"/>
</dbReference>
<dbReference type="OrthoDB" id="2579959at2"/>
<evidence type="ECO:0000313" key="2">
    <source>
        <dbReference type="EMBL" id="SFD55845.1"/>
    </source>
</evidence>
<sequence>MTERTFGRVTATLPDLDEPGLYLTNRTSLESGRGILQDFQYTGADLRDLDLTDTRLITGRITDLSAKRTHLHGARADSIEFAGCDLGTAEMTDSRLTRVLFRDCKLMGATLNKITLENAVFDTCRLDYATLTEVRATGPVLFTRCVLTEAVLDRCDLTGAVFDQCTLRLTEFGTGRYHDTDLSGSDLSTVRGVTNLRGTIIGRHQQTELAHALTAELDITYSDTLAPT</sequence>
<proteinExistence type="predicted"/>
<dbReference type="Proteomes" id="UP000199207">
    <property type="component" value="Unassembled WGS sequence"/>
</dbReference>
<gene>
    <name evidence="2" type="ORF">SAMN05421773_11925</name>
</gene>
<protein>
    <submittedName>
        <fullName evidence="2">Uncharacterized protein YjbI, contains pentapeptide repeats</fullName>
    </submittedName>
</protein>
<dbReference type="PANTHER" id="PTHR47485">
    <property type="entry name" value="THYLAKOID LUMENAL 17.4 KDA PROTEIN, CHLOROPLASTIC"/>
    <property type="match status" value="1"/>
</dbReference>
<dbReference type="Pfam" id="PF00805">
    <property type="entry name" value="Pentapeptide"/>
    <property type="match status" value="1"/>
</dbReference>